<sequence length="82" mass="9577">MAKGFGHLAYIRNVVYVRISPYEQKAFANFWQNSIRGVKRDFLAWGPYIIPPFLGAYLLTQWANATYEQSLRKKPEDYANDT</sequence>
<dbReference type="Gene3D" id="1.20.5.210">
    <property type="entry name" value="Cytochrome b-c1 complex subunit 8"/>
    <property type="match status" value="1"/>
</dbReference>
<gene>
    <name evidence="14" type="ORF">B4U79_02829</name>
</gene>
<dbReference type="GO" id="GO:0006122">
    <property type="term" value="P:mitochondrial electron transport, ubiquinol to cytochrome c"/>
    <property type="evidence" value="ECO:0007669"/>
    <property type="project" value="UniProtKB-UniRule"/>
</dbReference>
<keyword evidence="8 13" id="KW-0249">Electron transport</keyword>
<dbReference type="InterPro" id="IPR036642">
    <property type="entry name" value="Cyt_bc1_su8_sf"/>
</dbReference>
<evidence type="ECO:0000256" key="5">
    <source>
        <dbReference type="ARBA" id="ARBA00022660"/>
    </source>
</evidence>
<comment type="subcellular location">
    <subcellularLocation>
        <location evidence="1 13">Mitochondrion inner membrane</location>
        <topology evidence="1 13">Single-pass membrane protein</topology>
    </subcellularLocation>
</comment>
<keyword evidence="6" id="KW-0812">Transmembrane</keyword>
<evidence type="ECO:0000313" key="14">
    <source>
        <dbReference type="EMBL" id="RWS13624.1"/>
    </source>
</evidence>
<evidence type="ECO:0000256" key="6">
    <source>
        <dbReference type="ARBA" id="ARBA00022692"/>
    </source>
</evidence>
<dbReference type="PANTHER" id="PTHR12119">
    <property type="entry name" value="UBIQUINOL-CYTOCHROME C REDUCTASE COMPLEX UBIQUINONE-BINDING PROTEIN QP-C"/>
    <property type="match status" value="1"/>
</dbReference>
<keyword evidence="11" id="KW-0472">Membrane</keyword>
<comment type="similarity">
    <text evidence="2 13">Belongs to the UQCRQ/QCR8 family.</text>
</comment>
<dbReference type="AlphaFoldDB" id="A0A3S3Q463"/>
<dbReference type="GO" id="GO:0045275">
    <property type="term" value="C:respiratory chain complex III"/>
    <property type="evidence" value="ECO:0007669"/>
    <property type="project" value="UniProtKB-UniRule"/>
</dbReference>
<organism evidence="14 15">
    <name type="scientific">Dinothrombium tinctorium</name>
    <dbReference type="NCBI Taxonomy" id="1965070"/>
    <lineage>
        <taxon>Eukaryota</taxon>
        <taxon>Metazoa</taxon>
        <taxon>Ecdysozoa</taxon>
        <taxon>Arthropoda</taxon>
        <taxon>Chelicerata</taxon>
        <taxon>Arachnida</taxon>
        <taxon>Acari</taxon>
        <taxon>Acariformes</taxon>
        <taxon>Trombidiformes</taxon>
        <taxon>Prostigmata</taxon>
        <taxon>Anystina</taxon>
        <taxon>Parasitengona</taxon>
        <taxon>Trombidioidea</taxon>
        <taxon>Trombidiidae</taxon>
        <taxon>Dinothrombium</taxon>
    </lineage>
</organism>
<dbReference type="Pfam" id="PF02939">
    <property type="entry name" value="UcrQ"/>
    <property type="match status" value="1"/>
</dbReference>
<evidence type="ECO:0000256" key="11">
    <source>
        <dbReference type="ARBA" id="ARBA00023136"/>
    </source>
</evidence>
<dbReference type="PANTHER" id="PTHR12119:SF2">
    <property type="entry name" value="CYTOCHROME B-C1 COMPLEX SUBUNIT 8"/>
    <property type="match status" value="1"/>
</dbReference>
<evidence type="ECO:0000256" key="10">
    <source>
        <dbReference type="ARBA" id="ARBA00023128"/>
    </source>
</evidence>
<protein>
    <recommendedName>
        <fullName evidence="3 13">Cytochrome b-c1 complex subunit 8</fullName>
    </recommendedName>
    <alternativeName>
        <fullName evidence="13">Complex III subunit 8</fullName>
    </alternativeName>
</protein>
<keyword evidence="7 13" id="KW-0999">Mitochondrion inner membrane</keyword>
<comment type="function">
    <text evidence="13">Component of the ubiquinol-cytochrome c oxidoreductase, a multisubunit transmembrane complex that is part of the mitochondrial electron transport chain which drives oxidative phosphorylation. The complex plays an important role in the uptake of multiple carbon sources present in different host niches.</text>
</comment>
<dbReference type="OrthoDB" id="6683853at2759"/>
<dbReference type="EMBL" id="NCKU01000934">
    <property type="protein sequence ID" value="RWS13624.1"/>
    <property type="molecule type" value="Genomic_DNA"/>
</dbReference>
<evidence type="ECO:0000313" key="15">
    <source>
        <dbReference type="Proteomes" id="UP000285301"/>
    </source>
</evidence>
<dbReference type="STRING" id="1965070.A0A3S3Q463"/>
<dbReference type="GO" id="GO:0005743">
    <property type="term" value="C:mitochondrial inner membrane"/>
    <property type="evidence" value="ECO:0007669"/>
    <property type="project" value="UniProtKB-SubCell"/>
</dbReference>
<evidence type="ECO:0000256" key="4">
    <source>
        <dbReference type="ARBA" id="ARBA00022448"/>
    </source>
</evidence>
<evidence type="ECO:0000256" key="13">
    <source>
        <dbReference type="RuleBase" id="RU368118"/>
    </source>
</evidence>
<evidence type="ECO:0000256" key="12">
    <source>
        <dbReference type="ARBA" id="ARBA00047105"/>
    </source>
</evidence>
<evidence type="ECO:0000256" key="7">
    <source>
        <dbReference type="ARBA" id="ARBA00022792"/>
    </source>
</evidence>
<evidence type="ECO:0000256" key="1">
    <source>
        <dbReference type="ARBA" id="ARBA00004434"/>
    </source>
</evidence>
<reference evidence="14 15" key="1">
    <citation type="journal article" date="2018" name="Gigascience">
        <title>Genomes of trombidid mites reveal novel predicted allergens and laterally-transferred genes associated with secondary metabolism.</title>
        <authorList>
            <person name="Dong X."/>
            <person name="Chaisiri K."/>
            <person name="Xia D."/>
            <person name="Armstrong S.D."/>
            <person name="Fang Y."/>
            <person name="Donnelly M.J."/>
            <person name="Kadowaki T."/>
            <person name="McGarry J.W."/>
            <person name="Darby A.C."/>
            <person name="Makepeace B.L."/>
        </authorList>
    </citation>
    <scope>NUCLEOTIDE SEQUENCE [LARGE SCALE GENOMIC DNA]</scope>
    <source>
        <strain evidence="14">UoL-WK</strain>
    </source>
</reference>
<keyword evidence="10 13" id="KW-0496">Mitochondrion</keyword>
<accession>A0A3S3Q463</accession>
<comment type="subunit">
    <text evidence="12 13">Component of the ubiquinol-cytochrome c oxidoreductase (cytochrome b-c1 complex, complex III, CIII), a multisubunit enzyme composed of 11 subunits. The complex is composed of 3 respiratory subunits cytochrome b, cytochrome c1 and Rieske protein UQCRFS1, 2 core protein subunits UQCRC1/QCR1 and UQCRC2/QCR2, and 6 low-molecular weight protein subunits UQCRH/QCR6, UQCRB/QCR7, UQCRQ/QCR8, UQCR10/QCR9, UQCR11/QCR10 and subunit 9, the cleavage product of Rieske protein UQCRFS1. The complex exists as an obligatory dimer and forms supercomplexes (SCs) in the inner mitochondrial membrane with NADH-ubiquinone oxidoreductase (complex I, CI) and cytochrome c oxidase (complex IV, CIV), resulting in different assemblies (supercomplex SCI(1)III(2)IV(1) and megacomplex MCI(2)III(2)IV(2)). Interacts with UQCC6.</text>
</comment>
<evidence type="ECO:0000256" key="8">
    <source>
        <dbReference type="ARBA" id="ARBA00022982"/>
    </source>
</evidence>
<dbReference type="SUPFAM" id="SSF81508">
    <property type="entry name" value="Ubiquinone-binding protein QP-C of cytochrome bc1 complex (Ubiquinol-cytochrome c reductase)"/>
    <property type="match status" value="1"/>
</dbReference>
<keyword evidence="15" id="KW-1185">Reference proteome</keyword>
<evidence type="ECO:0000256" key="2">
    <source>
        <dbReference type="ARBA" id="ARBA00007668"/>
    </source>
</evidence>
<name>A0A3S3Q463_9ACAR</name>
<dbReference type="Proteomes" id="UP000285301">
    <property type="component" value="Unassembled WGS sequence"/>
</dbReference>
<evidence type="ECO:0000256" key="3">
    <source>
        <dbReference type="ARBA" id="ARBA00016324"/>
    </source>
</evidence>
<keyword evidence="4 13" id="KW-0813">Transport</keyword>
<keyword evidence="5 13" id="KW-0679">Respiratory chain</keyword>
<keyword evidence="9" id="KW-1133">Transmembrane helix</keyword>
<evidence type="ECO:0000256" key="9">
    <source>
        <dbReference type="ARBA" id="ARBA00022989"/>
    </source>
</evidence>
<comment type="caution">
    <text evidence="14">The sequence shown here is derived from an EMBL/GenBank/DDBJ whole genome shotgun (WGS) entry which is preliminary data.</text>
</comment>
<proteinExistence type="inferred from homology"/>
<dbReference type="InterPro" id="IPR004205">
    <property type="entry name" value="Cyt_bc1_su8"/>
</dbReference>